<feature type="non-terminal residue" evidence="1">
    <location>
        <position position="22"/>
    </location>
</feature>
<evidence type="ECO:0000313" key="2">
    <source>
        <dbReference type="EMBL" id="CAF4525115.1"/>
    </source>
</evidence>
<evidence type="ECO:0000313" key="1">
    <source>
        <dbReference type="EMBL" id="CAF1628486.1"/>
    </source>
</evidence>
<dbReference type="AlphaFoldDB" id="A0A816CYG8"/>
<reference evidence="1" key="1">
    <citation type="submission" date="2021-02" db="EMBL/GenBank/DDBJ databases">
        <authorList>
            <person name="Nowell W R."/>
        </authorList>
    </citation>
    <scope>NUCLEOTIDE SEQUENCE</scope>
</reference>
<accession>A0A816CYG8</accession>
<proteinExistence type="predicted"/>
<dbReference type="Proteomes" id="UP000663829">
    <property type="component" value="Unassembled WGS sequence"/>
</dbReference>
<keyword evidence="3" id="KW-1185">Reference proteome</keyword>
<gene>
    <name evidence="1" type="ORF">GPM918_LOCUS44209</name>
    <name evidence="2" type="ORF">SRO942_LOCUS45955</name>
</gene>
<protein>
    <submittedName>
        <fullName evidence="1">Uncharacterized protein</fullName>
    </submittedName>
</protein>
<dbReference type="EMBL" id="CAJOBC010110520">
    <property type="protein sequence ID" value="CAF4525115.1"/>
    <property type="molecule type" value="Genomic_DNA"/>
</dbReference>
<evidence type="ECO:0000313" key="3">
    <source>
        <dbReference type="Proteomes" id="UP000663829"/>
    </source>
</evidence>
<dbReference type="EMBL" id="CAJNOQ010042864">
    <property type="protein sequence ID" value="CAF1628486.1"/>
    <property type="molecule type" value="Genomic_DNA"/>
</dbReference>
<sequence length="22" mass="2382">MAACPIWTKGTLNKIEAFEGSN</sequence>
<organism evidence="1 3">
    <name type="scientific">Didymodactylos carnosus</name>
    <dbReference type="NCBI Taxonomy" id="1234261"/>
    <lineage>
        <taxon>Eukaryota</taxon>
        <taxon>Metazoa</taxon>
        <taxon>Spiralia</taxon>
        <taxon>Gnathifera</taxon>
        <taxon>Rotifera</taxon>
        <taxon>Eurotatoria</taxon>
        <taxon>Bdelloidea</taxon>
        <taxon>Philodinida</taxon>
        <taxon>Philodinidae</taxon>
        <taxon>Didymodactylos</taxon>
    </lineage>
</organism>
<name>A0A816CYG8_9BILA</name>
<comment type="caution">
    <text evidence="1">The sequence shown here is derived from an EMBL/GenBank/DDBJ whole genome shotgun (WGS) entry which is preliminary data.</text>
</comment>
<dbReference type="Proteomes" id="UP000681722">
    <property type="component" value="Unassembled WGS sequence"/>
</dbReference>